<reference evidence="1" key="2">
    <citation type="journal article" date="2021" name="PeerJ">
        <title>Extensive microbial diversity within the chicken gut microbiome revealed by metagenomics and culture.</title>
        <authorList>
            <person name="Gilroy R."/>
            <person name="Ravi A."/>
            <person name="Getino M."/>
            <person name="Pursley I."/>
            <person name="Horton D.L."/>
            <person name="Alikhan N.F."/>
            <person name="Baker D."/>
            <person name="Gharbi K."/>
            <person name="Hall N."/>
            <person name="Watson M."/>
            <person name="Adriaenssens E.M."/>
            <person name="Foster-Nyarko E."/>
            <person name="Jarju S."/>
            <person name="Secka A."/>
            <person name="Antonio M."/>
            <person name="Oren A."/>
            <person name="Chaudhuri R.R."/>
            <person name="La Ragione R."/>
            <person name="Hildebrand F."/>
            <person name="Pallen M.J."/>
        </authorList>
    </citation>
    <scope>NUCLEOTIDE SEQUENCE</scope>
    <source>
        <strain evidence="1">ChiW17-6978</strain>
    </source>
</reference>
<sequence>LNMYINSGQTQVKRLIVVSDQIPSKGSNAILCGACREFFLQLNQANEEMEIMIDYEKRETILLRELIPQWWGNERYSKK</sequence>
<dbReference type="GO" id="GO:0003824">
    <property type="term" value="F:catalytic activity"/>
    <property type="evidence" value="ECO:0007669"/>
    <property type="project" value="InterPro"/>
</dbReference>
<dbReference type="InterPro" id="IPR016193">
    <property type="entry name" value="Cytidine_deaminase-like"/>
</dbReference>
<comment type="caution">
    <text evidence="1">The sequence shown here is derived from an EMBL/GenBank/DDBJ whole genome shotgun (WGS) entry which is preliminary data.</text>
</comment>
<dbReference type="EMBL" id="DVLF01000027">
    <property type="protein sequence ID" value="HIT49532.1"/>
    <property type="molecule type" value="Genomic_DNA"/>
</dbReference>
<feature type="non-terminal residue" evidence="1">
    <location>
        <position position="1"/>
    </location>
</feature>
<name>A0A9D1KII9_9MOLU</name>
<dbReference type="AlphaFoldDB" id="A0A9D1KII9"/>
<dbReference type="Proteomes" id="UP000886758">
    <property type="component" value="Unassembled WGS sequence"/>
</dbReference>
<accession>A0A9D1KII9</accession>
<gene>
    <name evidence="1" type="ORF">IAD46_00750</name>
</gene>
<dbReference type="SUPFAM" id="SSF53927">
    <property type="entry name" value="Cytidine deaminase-like"/>
    <property type="match status" value="1"/>
</dbReference>
<protein>
    <submittedName>
        <fullName evidence="1">Cytidine deaminase</fullName>
    </submittedName>
</protein>
<reference evidence="1" key="1">
    <citation type="submission" date="2020-10" db="EMBL/GenBank/DDBJ databases">
        <authorList>
            <person name="Gilroy R."/>
        </authorList>
    </citation>
    <scope>NUCLEOTIDE SEQUENCE</scope>
    <source>
        <strain evidence="1">ChiW17-6978</strain>
    </source>
</reference>
<evidence type="ECO:0000313" key="1">
    <source>
        <dbReference type="EMBL" id="HIT49532.1"/>
    </source>
</evidence>
<evidence type="ECO:0000313" key="2">
    <source>
        <dbReference type="Proteomes" id="UP000886758"/>
    </source>
</evidence>
<dbReference type="Gene3D" id="3.40.140.10">
    <property type="entry name" value="Cytidine Deaminase, domain 2"/>
    <property type="match status" value="1"/>
</dbReference>
<proteinExistence type="predicted"/>
<organism evidence="1 2">
    <name type="scientific">Candidatus Pelethenecus faecipullorum</name>
    <dbReference type="NCBI Taxonomy" id="2840900"/>
    <lineage>
        <taxon>Bacteria</taxon>
        <taxon>Bacillati</taxon>
        <taxon>Mycoplasmatota</taxon>
        <taxon>Mollicutes</taxon>
        <taxon>Candidatus Pelethenecus</taxon>
    </lineage>
</organism>